<dbReference type="AlphaFoldDB" id="A0A2M7DEZ4"/>
<organism evidence="1 2">
    <name type="scientific">bacterium (Candidatus Gribaldobacteria) CG02_land_8_20_14_3_00_41_15</name>
    <dbReference type="NCBI Taxonomy" id="2014270"/>
    <lineage>
        <taxon>Bacteria</taxon>
        <taxon>Candidatus Gribaldobacteria</taxon>
    </lineage>
</organism>
<dbReference type="SUPFAM" id="SSF50447">
    <property type="entry name" value="Translation proteins"/>
    <property type="match status" value="1"/>
</dbReference>
<dbReference type="Proteomes" id="UP000229030">
    <property type="component" value="Unassembled WGS sequence"/>
</dbReference>
<evidence type="ECO:0000313" key="2">
    <source>
        <dbReference type="Proteomes" id="UP000229030"/>
    </source>
</evidence>
<proteinExistence type="predicted"/>
<accession>A0A2M7DEZ4</accession>
<name>A0A2M7DEZ4_9BACT</name>
<reference evidence="2" key="1">
    <citation type="submission" date="2017-09" db="EMBL/GenBank/DDBJ databases">
        <title>Depth-based differentiation of microbial function through sediment-hosted aquifers and enrichment of novel symbionts in the deep terrestrial subsurface.</title>
        <authorList>
            <person name="Probst A.J."/>
            <person name="Ladd B."/>
            <person name="Jarett J.K."/>
            <person name="Geller-Mcgrath D.E."/>
            <person name="Sieber C.M.K."/>
            <person name="Emerson J.B."/>
            <person name="Anantharaman K."/>
            <person name="Thomas B.C."/>
            <person name="Malmstrom R."/>
            <person name="Stieglmeier M."/>
            <person name="Klingl A."/>
            <person name="Woyke T."/>
            <person name="Ryan C.M."/>
            <person name="Banfield J.F."/>
        </authorList>
    </citation>
    <scope>NUCLEOTIDE SEQUENCE [LARGE SCALE GENOMIC DNA]</scope>
</reference>
<sequence>MLAGEVVHYFDQIKVAVIKLRAPLSVGGNIRMVGGQDTDFKQKVQSMEVEHKKITKAKKGQEVGMKVKEKVRDGYKVFKID</sequence>
<protein>
    <recommendedName>
        <fullName evidence="3">Translation elongation factor-like protein</fullName>
    </recommendedName>
</protein>
<evidence type="ECO:0008006" key="3">
    <source>
        <dbReference type="Google" id="ProtNLM"/>
    </source>
</evidence>
<dbReference type="Gene3D" id="2.40.30.10">
    <property type="entry name" value="Translation factors"/>
    <property type="match status" value="1"/>
</dbReference>
<dbReference type="EMBL" id="PETV01000004">
    <property type="protein sequence ID" value="PIV47405.1"/>
    <property type="molecule type" value="Genomic_DNA"/>
</dbReference>
<evidence type="ECO:0000313" key="1">
    <source>
        <dbReference type="EMBL" id="PIV47405.1"/>
    </source>
</evidence>
<gene>
    <name evidence="1" type="ORF">COS21_00205</name>
</gene>
<dbReference type="InterPro" id="IPR009000">
    <property type="entry name" value="Transl_B-barrel_sf"/>
</dbReference>
<comment type="caution">
    <text evidence="1">The sequence shown here is derived from an EMBL/GenBank/DDBJ whole genome shotgun (WGS) entry which is preliminary data.</text>
</comment>